<dbReference type="PANTHER" id="PTHR30193">
    <property type="entry name" value="ABC TRANSPORTER PERMEASE PROTEIN"/>
    <property type="match status" value="1"/>
</dbReference>
<evidence type="ECO:0000313" key="9">
    <source>
        <dbReference type="EMBL" id="GAA1539268.1"/>
    </source>
</evidence>
<name>A0ABP4MBK0_9ACTN</name>
<evidence type="ECO:0000256" key="4">
    <source>
        <dbReference type="ARBA" id="ARBA00022692"/>
    </source>
</evidence>
<gene>
    <name evidence="9" type="ORF">GCM10009827_068120</name>
</gene>
<dbReference type="InterPro" id="IPR035906">
    <property type="entry name" value="MetI-like_sf"/>
</dbReference>
<dbReference type="EMBL" id="BAAAQD010000015">
    <property type="protein sequence ID" value="GAA1539268.1"/>
    <property type="molecule type" value="Genomic_DNA"/>
</dbReference>
<accession>A0ABP4MBK0</accession>
<dbReference type="Pfam" id="PF00528">
    <property type="entry name" value="BPD_transp_1"/>
    <property type="match status" value="1"/>
</dbReference>
<keyword evidence="10" id="KW-1185">Reference proteome</keyword>
<dbReference type="Proteomes" id="UP001501470">
    <property type="component" value="Unassembled WGS sequence"/>
</dbReference>
<feature type="transmembrane region" description="Helical" evidence="7">
    <location>
        <begin position="12"/>
        <end position="31"/>
    </location>
</feature>
<dbReference type="PROSITE" id="PS50928">
    <property type="entry name" value="ABC_TM1"/>
    <property type="match status" value="1"/>
</dbReference>
<evidence type="ECO:0000256" key="5">
    <source>
        <dbReference type="ARBA" id="ARBA00022989"/>
    </source>
</evidence>
<evidence type="ECO:0000256" key="6">
    <source>
        <dbReference type="ARBA" id="ARBA00023136"/>
    </source>
</evidence>
<evidence type="ECO:0000259" key="8">
    <source>
        <dbReference type="PROSITE" id="PS50928"/>
    </source>
</evidence>
<feature type="transmembrane region" description="Helical" evidence="7">
    <location>
        <begin position="109"/>
        <end position="126"/>
    </location>
</feature>
<dbReference type="Gene3D" id="1.10.3720.10">
    <property type="entry name" value="MetI-like"/>
    <property type="match status" value="1"/>
</dbReference>
<comment type="subcellular location">
    <subcellularLocation>
        <location evidence="1 7">Cell membrane</location>
        <topology evidence="1 7">Multi-pass membrane protein</topology>
    </subcellularLocation>
</comment>
<dbReference type="SUPFAM" id="SSF161098">
    <property type="entry name" value="MetI-like"/>
    <property type="match status" value="1"/>
</dbReference>
<sequence>MTARARRRRQGRGLAAIAWLAVGLYVLFLLYPLGRSAALSLTDRNPLKTSSSFVGLANYAELLRDERLRGTLQFTLLVVVVVTVVANVFGLAFALLLNRDTTGYRVMRTLVFIPQVLSGVIVAFIWRSLLTQNGLLNAALRQVGLGGEPVAWLGSTRLATVSICAVVSWATIAFATVVYSASLRTVPPELYEAARMDGASAPQRFRAVTLPMIAPGMTINVVLCLITTFKLYDVIAVLTGGGPANTTQSTAYYLLEVAFTQNLFGYSSAIAMLLLALTAGIAYTVTSLLRRREVRL</sequence>
<dbReference type="CDD" id="cd06261">
    <property type="entry name" value="TM_PBP2"/>
    <property type="match status" value="1"/>
</dbReference>
<dbReference type="InterPro" id="IPR051393">
    <property type="entry name" value="ABC_transporter_permease"/>
</dbReference>
<feature type="transmembrane region" description="Helical" evidence="7">
    <location>
        <begin position="263"/>
        <end position="285"/>
    </location>
</feature>
<feature type="transmembrane region" description="Helical" evidence="7">
    <location>
        <begin position="158"/>
        <end position="186"/>
    </location>
</feature>
<evidence type="ECO:0000313" key="10">
    <source>
        <dbReference type="Proteomes" id="UP001501470"/>
    </source>
</evidence>
<organism evidence="9 10">
    <name type="scientific">Dactylosporangium maewongense</name>
    <dbReference type="NCBI Taxonomy" id="634393"/>
    <lineage>
        <taxon>Bacteria</taxon>
        <taxon>Bacillati</taxon>
        <taxon>Actinomycetota</taxon>
        <taxon>Actinomycetes</taxon>
        <taxon>Micromonosporales</taxon>
        <taxon>Micromonosporaceae</taxon>
        <taxon>Dactylosporangium</taxon>
    </lineage>
</organism>
<reference evidence="10" key="1">
    <citation type="journal article" date="2019" name="Int. J. Syst. Evol. Microbiol.">
        <title>The Global Catalogue of Microorganisms (GCM) 10K type strain sequencing project: providing services to taxonomists for standard genome sequencing and annotation.</title>
        <authorList>
            <consortium name="The Broad Institute Genomics Platform"/>
            <consortium name="The Broad Institute Genome Sequencing Center for Infectious Disease"/>
            <person name="Wu L."/>
            <person name="Ma J."/>
        </authorList>
    </citation>
    <scope>NUCLEOTIDE SEQUENCE [LARGE SCALE GENOMIC DNA]</scope>
    <source>
        <strain evidence="10">JCM 15933</strain>
    </source>
</reference>
<evidence type="ECO:0000256" key="2">
    <source>
        <dbReference type="ARBA" id="ARBA00022448"/>
    </source>
</evidence>
<proteinExistence type="inferred from homology"/>
<feature type="transmembrane region" description="Helical" evidence="7">
    <location>
        <begin position="207"/>
        <end position="229"/>
    </location>
</feature>
<evidence type="ECO:0000256" key="7">
    <source>
        <dbReference type="RuleBase" id="RU363032"/>
    </source>
</evidence>
<keyword evidence="4 7" id="KW-0812">Transmembrane</keyword>
<feature type="transmembrane region" description="Helical" evidence="7">
    <location>
        <begin position="74"/>
        <end position="97"/>
    </location>
</feature>
<feature type="domain" description="ABC transmembrane type-1" evidence="8">
    <location>
        <begin position="72"/>
        <end position="285"/>
    </location>
</feature>
<evidence type="ECO:0000256" key="1">
    <source>
        <dbReference type="ARBA" id="ARBA00004651"/>
    </source>
</evidence>
<keyword evidence="3" id="KW-1003">Cell membrane</keyword>
<dbReference type="RefSeq" id="WP_344506453.1">
    <property type="nucleotide sequence ID" value="NZ_BAAAQD010000015.1"/>
</dbReference>
<dbReference type="InterPro" id="IPR000515">
    <property type="entry name" value="MetI-like"/>
</dbReference>
<keyword evidence="5 7" id="KW-1133">Transmembrane helix</keyword>
<evidence type="ECO:0000256" key="3">
    <source>
        <dbReference type="ARBA" id="ARBA00022475"/>
    </source>
</evidence>
<dbReference type="PANTHER" id="PTHR30193:SF41">
    <property type="entry name" value="DIACETYLCHITOBIOSE UPTAKE SYSTEM PERMEASE PROTEIN NGCF"/>
    <property type="match status" value="1"/>
</dbReference>
<protein>
    <submittedName>
        <fullName evidence="9">Sugar ABC transporter permease</fullName>
    </submittedName>
</protein>
<keyword evidence="6 7" id="KW-0472">Membrane</keyword>
<comment type="similarity">
    <text evidence="7">Belongs to the binding-protein-dependent transport system permease family.</text>
</comment>
<comment type="caution">
    <text evidence="9">The sequence shown here is derived from an EMBL/GenBank/DDBJ whole genome shotgun (WGS) entry which is preliminary data.</text>
</comment>
<keyword evidence="2 7" id="KW-0813">Transport</keyword>